<evidence type="ECO:0000313" key="2">
    <source>
        <dbReference type="EMBL" id="TXC65516.1"/>
    </source>
</evidence>
<evidence type="ECO:0000313" key="3">
    <source>
        <dbReference type="Proteomes" id="UP000321832"/>
    </source>
</evidence>
<organism evidence="2 3">
    <name type="scientific">Piscinibacter aquaticus</name>
    <dbReference type="NCBI Taxonomy" id="392597"/>
    <lineage>
        <taxon>Bacteria</taxon>
        <taxon>Pseudomonadati</taxon>
        <taxon>Pseudomonadota</taxon>
        <taxon>Betaproteobacteria</taxon>
        <taxon>Burkholderiales</taxon>
        <taxon>Sphaerotilaceae</taxon>
        <taxon>Piscinibacter</taxon>
    </lineage>
</organism>
<dbReference type="Gene3D" id="2.60.40.10">
    <property type="entry name" value="Immunoglobulins"/>
    <property type="match status" value="2"/>
</dbReference>
<dbReference type="InterPro" id="IPR013783">
    <property type="entry name" value="Ig-like_fold"/>
</dbReference>
<dbReference type="EMBL" id="VOPW01000001">
    <property type="protein sequence ID" value="TXC65516.1"/>
    <property type="molecule type" value="Genomic_DNA"/>
</dbReference>
<accession>A0A5C6U104</accession>
<dbReference type="Proteomes" id="UP000321832">
    <property type="component" value="Unassembled WGS sequence"/>
</dbReference>
<feature type="region of interest" description="Disordered" evidence="1">
    <location>
        <begin position="57"/>
        <end position="129"/>
    </location>
</feature>
<evidence type="ECO:0000256" key="1">
    <source>
        <dbReference type="SAM" id="MobiDB-lite"/>
    </source>
</evidence>
<protein>
    <recommendedName>
        <fullName evidence="4">Cadherin-like beta sandwich domain-containing protein</fullName>
    </recommendedName>
</protein>
<feature type="compositionally biased region" description="Low complexity" evidence="1">
    <location>
        <begin position="204"/>
        <end position="219"/>
    </location>
</feature>
<feature type="compositionally biased region" description="Low complexity" evidence="1">
    <location>
        <begin position="111"/>
        <end position="129"/>
    </location>
</feature>
<reference evidence="2 3" key="1">
    <citation type="submission" date="2019-08" db="EMBL/GenBank/DDBJ databases">
        <authorList>
            <person name="Khan S.A."/>
            <person name="Jeon C.O."/>
            <person name="Jeong S.E."/>
        </authorList>
    </citation>
    <scope>NUCLEOTIDE SEQUENCE [LARGE SCALE GENOMIC DNA]</scope>
    <source>
        <strain evidence="3">IMCC1728</strain>
    </source>
</reference>
<dbReference type="Pfam" id="PF05345">
    <property type="entry name" value="He_PIG"/>
    <property type="match status" value="2"/>
</dbReference>
<comment type="caution">
    <text evidence="2">The sequence shown here is derived from an EMBL/GenBank/DDBJ whole genome shotgun (WGS) entry which is preliminary data.</text>
</comment>
<proteinExistence type="predicted"/>
<evidence type="ECO:0008006" key="4">
    <source>
        <dbReference type="Google" id="ProtNLM"/>
    </source>
</evidence>
<feature type="region of interest" description="Disordered" evidence="1">
    <location>
        <begin position="195"/>
        <end position="219"/>
    </location>
</feature>
<gene>
    <name evidence="2" type="ORF">FSC37_03590</name>
</gene>
<keyword evidence="3" id="KW-1185">Reference proteome</keyword>
<name>A0A5C6U104_9BURK</name>
<dbReference type="AlphaFoldDB" id="A0A5C6U104"/>
<feature type="compositionally biased region" description="Basic and acidic residues" evidence="1">
    <location>
        <begin position="57"/>
        <end position="76"/>
    </location>
</feature>
<sequence length="219" mass="22798">MAAARRTPTACRPAACRRGDAVVGRRAHRHADHGRHLQLLGARHRLGRRHRHADLLADHQCRRRDDHGVADQPDGRRGRRGLQPVDHGQRRHGTVQLQRDERQPAGGAEPASGGTLSGTPSASGSSSFTVTATDANGATGTRNYTLSIGAALSTTQAVASSSLTAGVAATAFTPVTASGGSTPYSYGISPALPAGLSFNTSTGRSAARRAPPARARPTR</sequence>